<reference evidence="2" key="1">
    <citation type="submission" date="2021-02" db="EMBL/GenBank/DDBJ databases">
        <authorList>
            <person name="Dougan E. K."/>
            <person name="Rhodes N."/>
            <person name="Thang M."/>
            <person name="Chan C."/>
        </authorList>
    </citation>
    <scope>NUCLEOTIDE SEQUENCE</scope>
</reference>
<evidence type="ECO:0000313" key="2">
    <source>
        <dbReference type="EMBL" id="CAE7638522.1"/>
    </source>
</evidence>
<keyword evidence="1" id="KW-0472">Membrane</keyword>
<evidence type="ECO:0000256" key="1">
    <source>
        <dbReference type="SAM" id="Phobius"/>
    </source>
</evidence>
<organism evidence="2 3">
    <name type="scientific">Symbiodinium necroappetens</name>
    <dbReference type="NCBI Taxonomy" id="1628268"/>
    <lineage>
        <taxon>Eukaryota</taxon>
        <taxon>Sar</taxon>
        <taxon>Alveolata</taxon>
        <taxon>Dinophyceae</taxon>
        <taxon>Suessiales</taxon>
        <taxon>Symbiodiniaceae</taxon>
        <taxon>Symbiodinium</taxon>
    </lineage>
</organism>
<feature type="transmembrane region" description="Helical" evidence="1">
    <location>
        <begin position="57"/>
        <end position="77"/>
    </location>
</feature>
<name>A0A812VKZ2_9DINO</name>
<sequence length="123" mass="13819">MGTVWSLLTLILGAPFACAYTALHIYRTGSLRFRDFWYAAVDTPPSQEKRLPASTSTLLVVFYAVVGIAFASRLGWTLFTYPLLPLQTEDAKWASEWLLTTVFDIYTVIICLLGCPACFRREA</sequence>
<keyword evidence="1" id="KW-0812">Transmembrane</keyword>
<dbReference type="EMBL" id="CAJNJA010030127">
    <property type="protein sequence ID" value="CAE7638522.1"/>
    <property type="molecule type" value="Genomic_DNA"/>
</dbReference>
<dbReference type="AlphaFoldDB" id="A0A812VKZ2"/>
<dbReference type="OrthoDB" id="430230at2759"/>
<keyword evidence="3" id="KW-1185">Reference proteome</keyword>
<accession>A0A812VKZ2</accession>
<protein>
    <submittedName>
        <fullName evidence="2">Uncharacterized protein</fullName>
    </submittedName>
</protein>
<feature type="transmembrane region" description="Helical" evidence="1">
    <location>
        <begin position="97"/>
        <end position="119"/>
    </location>
</feature>
<proteinExistence type="predicted"/>
<comment type="caution">
    <text evidence="2">The sequence shown here is derived from an EMBL/GenBank/DDBJ whole genome shotgun (WGS) entry which is preliminary data.</text>
</comment>
<dbReference type="Proteomes" id="UP000601435">
    <property type="component" value="Unassembled WGS sequence"/>
</dbReference>
<evidence type="ECO:0000313" key="3">
    <source>
        <dbReference type="Proteomes" id="UP000601435"/>
    </source>
</evidence>
<feature type="transmembrane region" description="Helical" evidence="1">
    <location>
        <begin position="6"/>
        <end position="26"/>
    </location>
</feature>
<keyword evidence="1" id="KW-1133">Transmembrane helix</keyword>
<gene>
    <name evidence="2" type="ORF">SNEC2469_LOCUS18027</name>
</gene>